<dbReference type="KEGG" id="scia:HUG15_00705"/>
<evidence type="ECO:0000313" key="1">
    <source>
        <dbReference type="EMBL" id="QQK74281.1"/>
    </source>
</evidence>
<evidence type="ECO:0000313" key="2">
    <source>
        <dbReference type="Proteomes" id="UP000595823"/>
    </source>
</evidence>
<proteinExistence type="predicted"/>
<organism evidence="1 2">
    <name type="scientific">Salicibibacter cibarius</name>
    <dbReference type="NCBI Taxonomy" id="2743000"/>
    <lineage>
        <taxon>Bacteria</taxon>
        <taxon>Bacillati</taxon>
        <taxon>Bacillota</taxon>
        <taxon>Bacilli</taxon>
        <taxon>Bacillales</taxon>
        <taxon>Bacillaceae</taxon>
        <taxon>Salicibibacter</taxon>
    </lineage>
</organism>
<name>A0A7T6YZN3_9BACI</name>
<accession>A0A7T6YZN3</accession>
<dbReference type="Proteomes" id="UP000595823">
    <property type="component" value="Chromosome"/>
</dbReference>
<gene>
    <name evidence="1" type="ORF">HUG15_00705</name>
</gene>
<dbReference type="EMBL" id="CP054705">
    <property type="protein sequence ID" value="QQK74281.1"/>
    <property type="molecule type" value="Genomic_DNA"/>
</dbReference>
<protein>
    <submittedName>
        <fullName evidence="1">Uncharacterized protein</fullName>
    </submittedName>
</protein>
<sequence>MATETSDGWLFRASWLLHGDRNERRLAFSGFMAASWRLKRATVGFFGLHNCFMATETSDGWLFRASWLLHGD</sequence>
<reference evidence="1 2" key="1">
    <citation type="submission" date="2020-06" db="EMBL/GenBank/DDBJ databases">
        <title>Genomic analysis of Salicibibacter sp. NKC5-3.</title>
        <authorList>
            <person name="Oh Y.J."/>
        </authorList>
    </citation>
    <scope>NUCLEOTIDE SEQUENCE [LARGE SCALE GENOMIC DNA]</scope>
    <source>
        <strain evidence="1 2">NKC5-3</strain>
    </source>
</reference>
<keyword evidence="2" id="KW-1185">Reference proteome</keyword>
<dbReference type="AlphaFoldDB" id="A0A7T6YZN3"/>